<reference evidence="1 2" key="1">
    <citation type="submission" date="2024-06" db="EMBL/GenBank/DDBJ databases">
        <title>The Natural Products Discovery Center: Release of the First 8490 Sequenced Strains for Exploring Actinobacteria Biosynthetic Diversity.</title>
        <authorList>
            <person name="Kalkreuter E."/>
            <person name="Kautsar S.A."/>
            <person name="Yang D."/>
            <person name="Bader C.D."/>
            <person name="Teijaro C.N."/>
            <person name="Fluegel L."/>
            <person name="Davis C.M."/>
            <person name="Simpson J.R."/>
            <person name="Lauterbach L."/>
            <person name="Steele A.D."/>
            <person name="Gui C."/>
            <person name="Meng S."/>
            <person name="Li G."/>
            <person name="Viehrig K."/>
            <person name="Ye F."/>
            <person name="Su P."/>
            <person name="Kiefer A.F."/>
            <person name="Nichols A."/>
            <person name="Cepeda A.J."/>
            <person name="Yan W."/>
            <person name="Fan B."/>
            <person name="Jiang Y."/>
            <person name="Adhikari A."/>
            <person name="Zheng C.-J."/>
            <person name="Schuster L."/>
            <person name="Cowan T.M."/>
            <person name="Smanski M.J."/>
            <person name="Chevrette M.G."/>
            <person name="De Carvalho L.P.S."/>
            <person name="Shen B."/>
        </authorList>
    </citation>
    <scope>NUCLEOTIDE SEQUENCE [LARGE SCALE GENOMIC DNA]</scope>
    <source>
        <strain evidence="1 2">NPDC005137</strain>
    </source>
</reference>
<name>A0ABV2U8P2_9ACTN</name>
<evidence type="ECO:0000313" key="2">
    <source>
        <dbReference type="Proteomes" id="UP001550044"/>
    </source>
</evidence>
<protein>
    <submittedName>
        <fullName evidence="1">DUF6193 family natural product biosynthesis protein</fullName>
    </submittedName>
</protein>
<dbReference type="InterPro" id="IPR045682">
    <property type="entry name" value="DUF6193"/>
</dbReference>
<gene>
    <name evidence="1" type="ORF">ABZV61_11585</name>
</gene>
<dbReference type="EMBL" id="JBEXIP010000006">
    <property type="protein sequence ID" value="MET8433424.1"/>
    <property type="molecule type" value="Genomic_DNA"/>
</dbReference>
<proteinExistence type="predicted"/>
<dbReference type="Proteomes" id="UP001550044">
    <property type="component" value="Unassembled WGS sequence"/>
</dbReference>
<keyword evidence="2" id="KW-1185">Reference proteome</keyword>
<comment type="caution">
    <text evidence="1">The sequence shown here is derived from an EMBL/GenBank/DDBJ whole genome shotgun (WGS) entry which is preliminary data.</text>
</comment>
<accession>A0ABV2U8P2</accession>
<organism evidence="1 2">
    <name type="scientific">Streptomyces sp. 900116325</name>
    <dbReference type="NCBI Taxonomy" id="3154295"/>
    <lineage>
        <taxon>Bacteria</taxon>
        <taxon>Bacillati</taxon>
        <taxon>Actinomycetota</taxon>
        <taxon>Actinomycetes</taxon>
        <taxon>Kitasatosporales</taxon>
        <taxon>Streptomycetaceae</taxon>
        <taxon>Streptomyces</taxon>
    </lineage>
</organism>
<dbReference type="Pfam" id="PF19692">
    <property type="entry name" value="DUF6193"/>
    <property type="match status" value="1"/>
</dbReference>
<dbReference type="RefSeq" id="WP_356709523.1">
    <property type="nucleotide sequence ID" value="NZ_JBEXIP010000006.1"/>
</dbReference>
<sequence>MAVPQDRRALTLAHERREAVAFKWQLVRNAPDGLIDHDIVEAAYANPLLRSHFPLISHGTLQFSRCTRSPWSYDVPTPVRLLGGGWKARPAPQGRDVPDRIAQTPEEAVVFVVEGLPDGCGPAVESPAGLLLE</sequence>
<evidence type="ECO:0000313" key="1">
    <source>
        <dbReference type="EMBL" id="MET8433424.1"/>
    </source>
</evidence>